<keyword evidence="2 6" id="KW-0812">Transmembrane</keyword>
<keyword evidence="8" id="KW-1185">Reference proteome</keyword>
<protein>
    <submittedName>
        <fullName evidence="7">Tic20 family protein</fullName>
    </submittedName>
</protein>
<keyword evidence="3 6" id="KW-1133">Transmembrane helix</keyword>
<evidence type="ECO:0000256" key="6">
    <source>
        <dbReference type="SAM" id="Phobius"/>
    </source>
</evidence>
<feature type="region of interest" description="Disordered" evidence="5">
    <location>
        <begin position="1"/>
        <end position="57"/>
    </location>
</feature>
<feature type="transmembrane region" description="Helical" evidence="6">
    <location>
        <begin position="103"/>
        <end position="121"/>
    </location>
</feature>
<comment type="caution">
    <text evidence="7">The sequence shown here is derived from an EMBL/GenBank/DDBJ whole genome shotgun (WGS) entry which is preliminary data.</text>
</comment>
<evidence type="ECO:0000256" key="5">
    <source>
        <dbReference type="SAM" id="MobiDB-lite"/>
    </source>
</evidence>
<name>A0ABS2LKB9_9CELL</name>
<dbReference type="RefSeq" id="WP_205308554.1">
    <property type="nucleotide sequence ID" value="NZ_BAAAVF010000001.1"/>
</dbReference>
<accession>A0ABS2LKB9</accession>
<evidence type="ECO:0000313" key="7">
    <source>
        <dbReference type="EMBL" id="MBM7480855.1"/>
    </source>
</evidence>
<evidence type="ECO:0000256" key="2">
    <source>
        <dbReference type="ARBA" id="ARBA00022692"/>
    </source>
</evidence>
<feature type="transmembrane region" description="Helical" evidence="6">
    <location>
        <begin position="66"/>
        <end position="89"/>
    </location>
</feature>
<feature type="transmembrane region" description="Helical" evidence="6">
    <location>
        <begin position="127"/>
        <end position="145"/>
    </location>
</feature>
<reference evidence="7 8" key="1">
    <citation type="submission" date="2021-01" db="EMBL/GenBank/DDBJ databases">
        <title>Sequencing the genomes of 1000 actinobacteria strains.</title>
        <authorList>
            <person name="Klenk H.-P."/>
        </authorList>
    </citation>
    <scope>NUCLEOTIDE SEQUENCE [LARGE SCALE GENOMIC DNA]</scope>
    <source>
        <strain evidence="7 8">DSM 46000</strain>
    </source>
</reference>
<evidence type="ECO:0000256" key="4">
    <source>
        <dbReference type="ARBA" id="ARBA00023136"/>
    </source>
</evidence>
<evidence type="ECO:0000313" key="8">
    <source>
        <dbReference type="Proteomes" id="UP000698059"/>
    </source>
</evidence>
<feature type="compositionally biased region" description="Low complexity" evidence="5">
    <location>
        <begin position="41"/>
        <end position="57"/>
    </location>
</feature>
<organism evidence="7 8">
    <name type="scientific">Oerskovia jenensis</name>
    <dbReference type="NCBI Taxonomy" id="162169"/>
    <lineage>
        <taxon>Bacteria</taxon>
        <taxon>Bacillati</taxon>
        <taxon>Actinomycetota</taxon>
        <taxon>Actinomycetes</taxon>
        <taxon>Micrococcales</taxon>
        <taxon>Cellulomonadaceae</taxon>
        <taxon>Oerskovia</taxon>
    </lineage>
</organism>
<keyword evidence="4 6" id="KW-0472">Membrane</keyword>
<evidence type="ECO:0000256" key="3">
    <source>
        <dbReference type="ARBA" id="ARBA00022989"/>
    </source>
</evidence>
<dbReference type="EMBL" id="JAFBBO010000001">
    <property type="protein sequence ID" value="MBM7480855.1"/>
    <property type="molecule type" value="Genomic_DNA"/>
</dbReference>
<proteinExistence type="predicted"/>
<gene>
    <name evidence="7" type="ORF">JOD49_003775</name>
</gene>
<dbReference type="Pfam" id="PF09685">
    <property type="entry name" value="MamF_MmsF"/>
    <property type="match status" value="1"/>
</dbReference>
<dbReference type="InterPro" id="IPR019109">
    <property type="entry name" value="MamF_MmsF"/>
</dbReference>
<evidence type="ECO:0000256" key="1">
    <source>
        <dbReference type="ARBA" id="ARBA00004141"/>
    </source>
</evidence>
<comment type="subcellular location">
    <subcellularLocation>
        <location evidence="1">Membrane</location>
        <topology evidence="1">Multi-pass membrane protein</topology>
    </subcellularLocation>
</comment>
<sequence length="164" mass="17680">MNSQNPSDQVPEYGQYVPPADQNGAPGQPNPYGHQGGQPGFQGQYPPQGYPAAPADPLSPADTRTWAGLSHLLGGILGFLAPLVIWLVFRERSHVVDTEAKRALNFQILVAIVLLAASWVLPGFLSGLVVFGVWVTSLVFGILNFQAFNNGRETAYPVDLKIVK</sequence>
<dbReference type="Proteomes" id="UP000698059">
    <property type="component" value="Unassembled WGS sequence"/>
</dbReference>